<reference evidence="2 3" key="1">
    <citation type="submission" date="2020-07" db="EMBL/GenBank/DDBJ databases">
        <title>MOT database genomes.</title>
        <authorList>
            <person name="Joseph S."/>
            <person name="Aduse-Opoku J."/>
            <person name="Hashim A."/>
            <person name="Wade W."/>
            <person name="Curtis M."/>
        </authorList>
    </citation>
    <scope>NUCLEOTIDE SEQUENCE [LARGE SCALE GENOMIC DNA]</scope>
    <source>
        <strain evidence="2 3">DSM 100099</strain>
    </source>
</reference>
<dbReference type="InterPro" id="IPR007423">
    <property type="entry name" value="Sel_put"/>
</dbReference>
<proteinExistence type="predicted"/>
<dbReference type="AlphaFoldDB" id="A0A853EPQ4"/>
<keyword evidence="3" id="KW-1185">Reference proteome</keyword>
<evidence type="ECO:0000313" key="3">
    <source>
        <dbReference type="Proteomes" id="UP000561011"/>
    </source>
</evidence>
<dbReference type="RefSeq" id="WP_179912369.1">
    <property type="nucleotide sequence ID" value="NZ_JACBYE010000004.1"/>
</dbReference>
<feature type="region of interest" description="Disordered" evidence="1">
    <location>
        <begin position="1"/>
        <end position="38"/>
    </location>
</feature>
<gene>
    <name evidence="2" type="ORF">HZZ10_03115</name>
</gene>
<comment type="caution">
    <text evidence="2">The sequence shown here is derived from an EMBL/GenBank/DDBJ whole genome shotgun (WGS) entry which is preliminary data.</text>
</comment>
<evidence type="ECO:0000256" key="1">
    <source>
        <dbReference type="SAM" id="MobiDB-lite"/>
    </source>
</evidence>
<dbReference type="Pfam" id="PF04328">
    <property type="entry name" value="Sel_put"/>
    <property type="match status" value="1"/>
</dbReference>
<protein>
    <submittedName>
        <fullName evidence="2">YbdD/YjiX family protein</fullName>
    </submittedName>
</protein>
<dbReference type="Proteomes" id="UP000561011">
    <property type="component" value="Unassembled WGS sequence"/>
</dbReference>
<accession>A0A853EPQ4</accession>
<sequence>MSSVGGAQGTDPEVVAHDVDATTGSNAAAHDPASRRSPVTRLLRQSWHHVTRAASGIRWYVHELMGDTAYAKYVARHEALHPGVEPLTERAFWRQRTDEAERAPVARCC</sequence>
<organism evidence="2 3">
    <name type="scientific">Sanguibacter inulinus</name>
    <dbReference type="NCBI Taxonomy" id="60922"/>
    <lineage>
        <taxon>Bacteria</taxon>
        <taxon>Bacillati</taxon>
        <taxon>Actinomycetota</taxon>
        <taxon>Actinomycetes</taxon>
        <taxon>Micrococcales</taxon>
        <taxon>Sanguibacteraceae</taxon>
        <taxon>Sanguibacter</taxon>
    </lineage>
</organism>
<name>A0A853EPQ4_9MICO</name>
<evidence type="ECO:0000313" key="2">
    <source>
        <dbReference type="EMBL" id="NYS92521.1"/>
    </source>
</evidence>
<dbReference type="EMBL" id="JACBYE010000004">
    <property type="protein sequence ID" value="NYS92521.1"/>
    <property type="molecule type" value="Genomic_DNA"/>
</dbReference>